<keyword evidence="3" id="KW-1185">Reference proteome</keyword>
<dbReference type="AlphaFoldDB" id="A0A8R7V7B5"/>
<sequence>MLVFFLSQYKLVISCATPFGPIHSLKYCTILLYSHACTFLYLYFVSQMCMQVYG</sequence>
<evidence type="ECO:0000256" key="1">
    <source>
        <dbReference type="SAM" id="Phobius"/>
    </source>
</evidence>
<dbReference type="Proteomes" id="UP000015106">
    <property type="component" value="Chromosome 7"/>
</dbReference>
<reference evidence="2" key="2">
    <citation type="submission" date="2018-03" db="EMBL/GenBank/DDBJ databases">
        <title>The Triticum urartu genome reveals the dynamic nature of wheat genome evolution.</title>
        <authorList>
            <person name="Ling H."/>
            <person name="Ma B."/>
            <person name="Shi X."/>
            <person name="Liu H."/>
            <person name="Dong L."/>
            <person name="Sun H."/>
            <person name="Cao Y."/>
            <person name="Gao Q."/>
            <person name="Zheng S."/>
            <person name="Li Y."/>
            <person name="Yu Y."/>
            <person name="Du H."/>
            <person name="Qi M."/>
            <person name="Li Y."/>
            <person name="Yu H."/>
            <person name="Cui Y."/>
            <person name="Wang N."/>
            <person name="Chen C."/>
            <person name="Wu H."/>
            <person name="Zhao Y."/>
            <person name="Zhang J."/>
            <person name="Li Y."/>
            <person name="Zhou W."/>
            <person name="Zhang B."/>
            <person name="Hu W."/>
            <person name="Eijk M."/>
            <person name="Tang J."/>
            <person name="Witsenboer H."/>
            <person name="Zhao S."/>
            <person name="Li Z."/>
            <person name="Zhang A."/>
            <person name="Wang D."/>
            <person name="Liang C."/>
        </authorList>
    </citation>
    <scope>NUCLEOTIDE SEQUENCE [LARGE SCALE GENOMIC DNA]</scope>
    <source>
        <strain evidence="2">cv. G1812</strain>
    </source>
</reference>
<organism evidence="2 3">
    <name type="scientific">Triticum urartu</name>
    <name type="common">Red wild einkorn</name>
    <name type="synonym">Crithodium urartu</name>
    <dbReference type="NCBI Taxonomy" id="4572"/>
    <lineage>
        <taxon>Eukaryota</taxon>
        <taxon>Viridiplantae</taxon>
        <taxon>Streptophyta</taxon>
        <taxon>Embryophyta</taxon>
        <taxon>Tracheophyta</taxon>
        <taxon>Spermatophyta</taxon>
        <taxon>Magnoliopsida</taxon>
        <taxon>Liliopsida</taxon>
        <taxon>Poales</taxon>
        <taxon>Poaceae</taxon>
        <taxon>BOP clade</taxon>
        <taxon>Pooideae</taxon>
        <taxon>Triticodae</taxon>
        <taxon>Triticeae</taxon>
        <taxon>Triticinae</taxon>
        <taxon>Triticum</taxon>
    </lineage>
</organism>
<dbReference type="Gramene" id="TuG1812G0700003043.01.T10">
    <property type="protein sequence ID" value="TuG1812G0700003043.01.T10.cds292570"/>
    <property type="gene ID" value="TuG1812G0700003043.01"/>
</dbReference>
<dbReference type="EnsemblPlants" id="TuG1812G0700003043.01.T10">
    <property type="protein sequence ID" value="TuG1812G0700003043.01.T10.cds292570"/>
    <property type="gene ID" value="TuG1812G0700003043.01"/>
</dbReference>
<gene>
    <name evidence="2" type="primary">LOC125522068</name>
</gene>
<evidence type="ECO:0000313" key="3">
    <source>
        <dbReference type="Proteomes" id="UP000015106"/>
    </source>
</evidence>
<name>A0A8R7V7B5_TRIUA</name>
<evidence type="ECO:0000313" key="2">
    <source>
        <dbReference type="EnsemblPlants" id="TuG1812G0700003043.01.T10.cds292570"/>
    </source>
</evidence>
<keyword evidence="1" id="KW-1133">Transmembrane helix</keyword>
<reference evidence="2" key="3">
    <citation type="submission" date="2022-06" db="UniProtKB">
        <authorList>
            <consortium name="EnsemblPlants"/>
        </authorList>
    </citation>
    <scope>IDENTIFICATION</scope>
</reference>
<keyword evidence="1" id="KW-0472">Membrane</keyword>
<reference evidence="3" key="1">
    <citation type="journal article" date="2013" name="Nature">
        <title>Draft genome of the wheat A-genome progenitor Triticum urartu.</title>
        <authorList>
            <person name="Ling H.Q."/>
            <person name="Zhao S."/>
            <person name="Liu D."/>
            <person name="Wang J."/>
            <person name="Sun H."/>
            <person name="Zhang C."/>
            <person name="Fan H."/>
            <person name="Li D."/>
            <person name="Dong L."/>
            <person name="Tao Y."/>
            <person name="Gao C."/>
            <person name="Wu H."/>
            <person name="Li Y."/>
            <person name="Cui Y."/>
            <person name="Guo X."/>
            <person name="Zheng S."/>
            <person name="Wang B."/>
            <person name="Yu K."/>
            <person name="Liang Q."/>
            <person name="Yang W."/>
            <person name="Lou X."/>
            <person name="Chen J."/>
            <person name="Feng M."/>
            <person name="Jian J."/>
            <person name="Zhang X."/>
            <person name="Luo G."/>
            <person name="Jiang Y."/>
            <person name="Liu J."/>
            <person name="Wang Z."/>
            <person name="Sha Y."/>
            <person name="Zhang B."/>
            <person name="Wu H."/>
            <person name="Tang D."/>
            <person name="Shen Q."/>
            <person name="Xue P."/>
            <person name="Zou S."/>
            <person name="Wang X."/>
            <person name="Liu X."/>
            <person name="Wang F."/>
            <person name="Yang Y."/>
            <person name="An X."/>
            <person name="Dong Z."/>
            <person name="Zhang K."/>
            <person name="Zhang X."/>
            <person name="Luo M.C."/>
            <person name="Dvorak J."/>
            <person name="Tong Y."/>
            <person name="Wang J."/>
            <person name="Yang H."/>
            <person name="Li Z."/>
            <person name="Wang D."/>
            <person name="Zhang A."/>
            <person name="Wang J."/>
        </authorList>
    </citation>
    <scope>NUCLEOTIDE SEQUENCE</scope>
    <source>
        <strain evidence="3">cv. G1812</strain>
    </source>
</reference>
<keyword evidence="1" id="KW-0812">Transmembrane</keyword>
<protein>
    <submittedName>
        <fullName evidence="2">Uncharacterized protein</fullName>
    </submittedName>
</protein>
<proteinExistence type="predicted"/>
<accession>A0A8R7V7B5</accession>
<feature type="transmembrane region" description="Helical" evidence="1">
    <location>
        <begin position="24"/>
        <end position="44"/>
    </location>
</feature>